<dbReference type="EMBL" id="JAARYH010000001">
    <property type="protein sequence ID" value="MBC2165296.1"/>
    <property type="molecule type" value="Genomic_DNA"/>
</dbReference>
<evidence type="ECO:0000259" key="2">
    <source>
        <dbReference type="SMART" id="SM00867"/>
    </source>
</evidence>
<dbReference type="Proteomes" id="UP000553016">
    <property type="component" value="Unassembled WGS sequence"/>
</dbReference>
<dbReference type="Proteomes" id="UP000543379">
    <property type="component" value="Unassembled WGS sequence"/>
</dbReference>
<evidence type="ECO:0000313" key="23">
    <source>
        <dbReference type="Proteomes" id="UP000029844"/>
    </source>
</evidence>
<evidence type="ECO:0000313" key="17">
    <source>
        <dbReference type="EMBL" id="MBC2177022.1"/>
    </source>
</evidence>
<evidence type="ECO:0000313" key="27">
    <source>
        <dbReference type="Proteomes" id="UP000533953"/>
    </source>
</evidence>
<evidence type="ECO:0000313" key="38">
    <source>
        <dbReference type="Proteomes" id="UP000553016"/>
    </source>
</evidence>
<comment type="caution">
    <text evidence="3">The sequence shown here is derived from an EMBL/GenBank/DDBJ whole genome shotgun (WGS) entry which is preliminary data.</text>
</comment>
<dbReference type="Proteomes" id="UP000539064">
    <property type="component" value="Unassembled WGS sequence"/>
</dbReference>
<dbReference type="Proteomes" id="UP000029844">
    <property type="component" value="Unassembled WGS sequence"/>
</dbReference>
<evidence type="ECO:0000313" key="35">
    <source>
        <dbReference type="Proteomes" id="UP000546806"/>
    </source>
</evidence>
<feature type="domain" description="Lipid/polyisoprenoid-binding YceI-like" evidence="2">
    <location>
        <begin position="5"/>
        <end position="175"/>
    </location>
</feature>
<dbReference type="GeneID" id="58717635"/>
<dbReference type="EMBL" id="JAARVG010000001">
    <property type="protein sequence ID" value="MBC1792125.1"/>
    <property type="molecule type" value="Genomic_DNA"/>
</dbReference>
<dbReference type="RefSeq" id="WP_036086072.1">
    <property type="nucleotide sequence ID" value="NZ_CBCSHQ010000004.1"/>
</dbReference>
<keyword evidence="23" id="KW-1185">Reference proteome</keyword>
<dbReference type="Gene3D" id="2.40.128.110">
    <property type="entry name" value="Lipid/polyisoprenoid-binding, YceI-like"/>
    <property type="match status" value="1"/>
</dbReference>
<dbReference type="EMBL" id="JAARPT010000001">
    <property type="protein sequence ID" value="MBC1400447.1"/>
    <property type="molecule type" value="Genomic_DNA"/>
</dbReference>
<dbReference type="EMBL" id="JAARZT010000007">
    <property type="protein sequence ID" value="MBC2292488.1"/>
    <property type="molecule type" value="Genomic_DNA"/>
</dbReference>
<evidence type="ECO:0000313" key="11">
    <source>
        <dbReference type="EMBL" id="MBC1778011.1"/>
    </source>
</evidence>
<dbReference type="EMBL" id="JAASTX010000001">
    <property type="protein sequence ID" value="MBC1490433.1"/>
    <property type="molecule type" value="Genomic_DNA"/>
</dbReference>
<dbReference type="Proteomes" id="UP000541735">
    <property type="component" value="Unassembled WGS sequence"/>
</dbReference>
<sequence length="176" mass="19515">MTVEKWNVDPAHSSIEFQVKHMMVSKVKGAFKNFSADLTLDPEDLTTANLSFTVDAASIDTRQEQRDGHLKSPDFFDVENHPSITFQSTNIVADGSNEYKVTGDLTIRTITKPITFNVEYEGTSKDPMSGNMVAGFEGTGKFNRKDFELNYNAVLETGGVLIGDEVKLNIQIEVSK</sequence>
<dbReference type="Proteomes" id="UP000574104">
    <property type="component" value="Unassembled WGS sequence"/>
</dbReference>
<evidence type="ECO:0000313" key="14">
    <source>
        <dbReference type="EMBL" id="MBC2003936.1"/>
    </source>
</evidence>
<evidence type="ECO:0000313" key="6">
    <source>
        <dbReference type="EMBL" id="MBC1400447.1"/>
    </source>
</evidence>
<dbReference type="Proteomes" id="UP000541955">
    <property type="component" value="Unassembled WGS sequence"/>
</dbReference>
<evidence type="ECO:0000313" key="4">
    <source>
        <dbReference type="EMBL" id="MBC1315509.1"/>
    </source>
</evidence>
<dbReference type="InterPro" id="IPR007372">
    <property type="entry name" value="Lipid/polyisoprenoid-bd_YceI"/>
</dbReference>
<evidence type="ECO:0000313" key="19">
    <source>
        <dbReference type="EMBL" id="MBC2282814.1"/>
    </source>
</evidence>
<dbReference type="Proteomes" id="UP000547643">
    <property type="component" value="Unassembled WGS sequence"/>
</dbReference>
<gene>
    <name evidence="3" type="ORF">EP57_09645</name>
    <name evidence="5" type="ORF">HB759_01730</name>
    <name evidence="4" type="ORF">HB811_01875</name>
    <name evidence="6" type="ORF">HB836_02470</name>
    <name evidence="8" type="ORF">HB902_01710</name>
    <name evidence="10" type="ORF">HB904_06495</name>
    <name evidence="9" type="ORF">HB907_03955</name>
    <name evidence="22" type="ORF">HBP98_11690</name>
    <name evidence="11" type="ORF">HCA46_04100</name>
    <name evidence="12" type="ORF">HCA52_01745</name>
    <name evidence="13" type="ORF">HCA55_01500</name>
    <name evidence="14" type="ORF">HCA78_09165</name>
    <name evidence="15" type="ORF">HCB06_11530</name>
    <name evidence="16" type="ORF">HCB26_01740</name>
    <name evidence="17" type="ORF">HCB27_10370</name>
    <name evidence="18" type="ORF">HCB35_01725</name>
    <name evidence="19" type="ORF">HCB69_00310</name>
    <name evidence="20" type="ORF">HCC36_04520</name>
    <name evidence="7" type="ORF">HCI99_01180</name>
    <name evidence="21" type="ORF">HCJ81_04895</name>
</gene>
<evidence type="ECO:0000313" key="29">
    <source>
        <dbReference type="Proteomes" id="UP000541735"/>
    </source>
</evidence>
<dbReference type="EMBL" id="JAARVD010000001">
    <property type="protein sequence ID" value="MBC1795374.1"/>
    <property type="molecule type" value="Genomic_DNA"/>
</dbReference>
<dbReference type="EMBL" id="JNFA01000023">
    <property type="protein sequence ID" value="KGL40808.1"/>
    <property type="molecule type" value="Genomic_DNA"/>
</dbReference>
<dbReference type="Proteomes" id="UP000585696">
    <property type="component" value="Unassembled WGS sequence"/>
</dbReference>
<dbReference type="EMBL" id="JAARWW010000004">
    <property type="protein sequence ID" value="MBC2003936.1"/>
    <property type="molecule type" value="Genomic_DNA"/>
</dbReference>
<evidence type="ECO:0000313" key="3">
    <source>
        <dbReference type="EMBL" id="KGL40808.1"/>
    </source>
</evidence>
<evidence type="ECO:0000313" key="25">
    <source>
        <dbReference type="Proteomes" id="UP000529446"/>
    </source>
</evidence>
<dbReference type="EMBL" id="JAARSH010000003">
    <property type="protein sequence ID" value="MBC1615827.1"/>
    <property type="molecule type" value="Genomic_DNA"/>
</dbReference>
<evidence type="ECO:0000313" key="33">
    <source>
        <dbReference type="Proteomes" id="UP000544413"/>
    </source>
</evidence>
<dbReference type="EMBL" id="JAASWV010000005">
    <property type="protein sequence ID" value="MBC2310212.1"/>
    <property type="molecule type" value="Genomic_DNA"/>
</dbReference>
<dbReference type="EMBL" id="JAAROV010000001">
    <property type="protein sequence ID" value="MBC1315509.1"/>
    <property type="molecule type" value="Genomic_DNA"/>
</dbReference>
<reference evidence="24 25" key="2">
    <citation type="submission" date="2020-03" db="EMBL/GenBank/DDBJ databases">
        <title>Soil Listeria distribution.</title>
        <authorList>
            <person name="Liao J."/>
            <person name="Wiedmann M."/>
        </authorList>
    </citation>
    <scope>NUCLEOTIDE SEQUENCE [LARGE SCALE GENOMIC DNA]</scope>
    <source>
        <strain evidence="21 39">FSL L7-0039</strain>
        <strain evidence="20 31">FSL L7-0051</strain>
        <strain evidence="19 41">FSL L7-0054</strain>
        <strain evidence="18 38">FSL L7-0149</strain>
        <strain evidence="16 24">FSL L7-0245</strain>
        <strain evidence="17 29">FSL L7-0259</strain>
        <strain evidence="15 25">FSL L7-0360</strain>
        <strain evidence="14 35">FSL L7-0435</strain>
        <strain evidence="12 28">FSL L7-0978</strain>
        <strain evidence="13 37">FSL L7-0990</strain>
        <strain evidence="11 36">FSL L7-1017</strain>
        <strain evidence="10 40">FSL L7-1299</strain>
        <strain evidence="8 30">FSL L7-1387</strain>
        <strain evidence="9 42">FSL L7-1427</strain>
        <strain evidence="7 27">FSL L7-1547</strain>
        <strain evidence="6 33">FSL L7-1658</strain>
        <strain evidence="4 32">FSL L7-1816</strain>
        <strain evidence="5 26">FSL L7-1833</strain>
        <strain evidence="22 34">FSL L7-1850</strain>
    </source>
</reference>
<dbReference type="STRING" id="1552123.EP57_09645"/>
<evidence type="ECO:0000313" key="42">
    <source>
        <dbReference type="Proteomes" id="UP000586951"/>
    </source>
</evidence>
<dbReference type="Proteomes" id="UP000533953">
    <property type="component" value="Unassembled WGS sequence"/>
</dbReference>
<dbReference type="Proteomes" id="UP000532866">
    <property type="component" value="Unassembled WGS sequence"/>
</dbReference>
<evidence type="ECO:0000313" key="7">
    <source>
        <dbReference type="EMBL" id="MBC1490433.1"/>
    </source>
</evidence>
<proteinExistence type="inferred from homology"/>
<evidence type="ECO:0000313" key="18">
    <source>
        <dbReference type="EMBL" id="MBC2239179.1"/>
    </source>
</evidence>
<evidence type="ECO:0000313" key="16">
    <source>
        <dbReference type="EMBL" id="MBC2165296.1"/>
    </source>
</evidence>
<evidence type="ECO:0000313" key="36">
    <source>
        <dbReference type="Proteomes" id="UP000547643"/>
    </source>
</evidence>
<dbReference type="AlphaFoldDB" id="A0A099W8M9"/>
<dbReference type="Proteomes" id="UP000546806">
    <property type="component" value="Unassembled WGS sequence"/>
</dbReference>
<evidence type="ECO:0000256" key="1">
    <source>
        <dbReference type="ARBA" id="ARBA00008812"/>
    </source>
</evidence>
<evidence type="ECO:0000313" key="8">
    <source>
        <dbReference type="EMBL" id="MBC1560769.1"/>
    </source>
</evidence>
<evidence type="ECO:0000313" key="5">
    <source>
        <dbReference type="EMBL" id="MBC1330659.1"/>
    </source>
</evidence>
<dbReference type="Proteomes" id="UP000544413">
    <property type="component" value="Unassembled WGS sequence"/>
</dbReference>
<evidence type="ECO:0000313" key="37">
    <source>
        <dbReference type="Proteomes" id="UP000548082"/>
    </source>
</evidence>
<protein>
    <submittedName>
        <fullName evidence="4">Polyisoprenoid-binding protein</fullName>
    </submittedName>
</protein>
<evidence type="ECO:0000313" key="20">
    <source>
        <dbReference type="EMBL" id="MBC2292488.1"/>
    </source>
</evidence>
<dbReference type="EMBL" id="JAARMV010000002">
    <property type="protein sequence ID" value="MBC2372664.1"/>
    <property type="molecule type" value="Genomic_DNA"/>
</dbReference>
<dbReference type="InterPro" id="IPR036761">
    <property type="entry name" value="TTHA0802/YceI-like_sf"/>
</dbReference>
<dbReference type="EMBL" id="JAARUV010000001">
    <property type="protein sequence ID" value="MBC1778011.1"/>
    <property type="molecule type" value="Genomic_DNA"/>
</dbReference>
<dbReference type="eggNOG" id="COG2353">
    <property type="taxonomic scope" value="Bacteria"/>
</dbReference>
<dbReference type="Proteomes" id="UP000548082">
    <property type="component" value="Unassembled WGS sequence"/>
</dbReference>
<evidence type="ECO:0000313" key="13">
    <source>
        <dbReference type="EMBL" id="MBC1795374.1"/>
    </source>
</evidence>
<name>A0A099W8M9_9LIST</name>
<dbReference type="EMBL" id="JAARRU010000001">
    <property type="protein sequence ID" value="MBC1564545.1"/>
    <property type="molecule type" value="Genomic_DNA"/>
</dbReference>
<evidence type="ECO:0000313" key="10">
    <source>
        <dbReference type="EMBL" id="MBC1615827.1"/>
    </source>
</evidence>
<dbReference type="EMBL" id="JAARZS010000001">
    <property type="protein sequence ID" value="MBC2282814.1"/>
    <property type="molecule type" value="Genomic_DNA"/>
</dbReference>
<evidence type="ECO:0000313" key="39">
    <source>
        <dbReference type="Proteomes" id="UP000565628"/>
    </source>
</evidence>
<evidence type="ECO:0000313" key="12">
    <source>
        <dbReference type="EMBL" id="MBC1792125.1"/>
    </source>
</evidence>
<evidence type="ECO:0000313" key="15">
    <source>
        <dbReference type="EMBL" id="MBC2117247.1"/>
    </source>
</evidence>
<dbReference type="PANTHER" id="PTHR34406:SF1">
    <property type="entry name" value="PROTEIN YCEI"/>
    <property type="match status" value="1"/>
</dbReference>
<reference evidence="3 23" key="1">
    <citation type="submission" date="2014-05" db="EMBL/GenBank/DDBJ databases">
        <title>Novel Listeriaceae from food processing environments.</title>
        <authorList>
            <person name="den Bakker H.C."/>
        </authorList>
    </citation>
    <scope>NUCLEOTIDE SEQUENCE [LARGE SCALE GENOMIC DNA]</scope>
    <source>
        <strain evidence="3 23">FSL A5-0281</strain>
    </source>
</reference>
<dbReference type="OrthoDB" id="9811006at2"/>
<evidence type="ECO:0000313" key="26">
    <source>
        <dbReference type="Proteomes" id="UP000532866"/>
    </source>
</evidence>
<dbReference type="Proteomes" id="UP000565628">
    <property type="component" value="Unassembled WGS sequence"/>
</dbReference>
<dbReference type="Proteomes" id="UP000529446">
    <property type="component" value="Unassembled WGS sequence"/>
</dbReference>
<evidence type="ECO:0000313" key="41">
    <source>
        <dbReference type="Proteomes" id="UP000585696"/>
    </source>
</evidence>
<comment type="similarity">
    <text evidence="1">Belongs to the UPF0312 family.</text>
</comment>
<dbReference type="Proteomes" id="UP000586951">
    <property type="component" value="Unassembled WGS sequence"/>
</dbReference>
<evidence type="ECO:0000313" key="40">
    <source>
        <dbReference type="Proteomes" id="UP000574104"/>
    </source>
</evidence>
<evidence type="ECO:0000313" key="22">
    <source>
        <dbReference type="EMBL" id="MBC2372664.1"/>
    </source>
</evidence>
<dbReference type="SUPFAM" id="SSF101874">
    <property type="entry name" value="YceI-like"/>
    <property type="match status" value="1"/>
</dbReference>
<evidence type="ECO:0000313" key="28">
    <source>
        <dbReference type="Proteomes" id="UP000539064"/>
    </source>
</evidence>
<dbReference type="Proteomes" id="UP000519573">
    <property type="component" value="Unassembled WGS sequence"/>
</dbReference>
<evidence type="ECO:0000313" key="30">
    <source>
        <dbReference type="Proteomes" id="UP000541955"/>
    </source>
</evidence>
<dbReference type="EMBL" id="JAARZA010000001">
    <property type="protein sequence ID" value="MBC2239179.1"/>
    <property type="molecule type" value="Genomic_DNA"/>
</dbReference>
<evidence type="ECO:0000313" key="31">
    <source>
        <dbReference type="Proteomes" id="UP000543005"/>
    </source>
</evidence>
<dbReference type="EMBL" id="JAARYD010000004">
    <property type="protein sequence ID" value="MBC2177022.1"/>
    <property type="molecule type" value="Genomic_DNA"/>
</dbReference>
<evidence type="ECO:0000313" key="24">
    <source>
        <dbReference type="Proteomes" id="UP000519573"/>
    </source>
</evidence>
<dbReference type="EMBL" id="JAARXI010000006">
    <property type="protein sequence ID" value="MBC2117247.1"/>
    <property type="molecule type" value="Genomic_DNA"/>
</dbReference>
<evidence type="ECO:0000313" key="32">
    <source>
        <dbReference type="Proteomes" id="UP000543379"/>
    </source>
</evidence>
<dbReference type="EMBL" id="JAARRW010000001">
    <property type="protein sequence ID" value="MBC1560769.1"/>
    <property type="molecule type" value="Genomic_DNA"/>
</dbReference>
<dbReference type="EMBL" id="JAAROL010000001">
    <property type="protein sequence ID" value="MBC1330659.1"/>
    <property type="molecule type" value="Genomic_DNA"/>
</dbReference>
<dbReference type="PANTHER" id="PTHR34406">
    <property type="entry name" value="PROTEIN YCEI"/>
    <property type="match status" value="1"/>
</dbReference>
<evidence type="ECO:0000313" key="34">
    <source>
        <dbReference type="Proteomes" id="UP000546244"/>
    </source>
</evidence>
<dbReference type="Proteomes" id="UP000543005">
    <property type="component" value="Unassembled WGS sequence"/>
</dbReference>
<evidence type="ECO:0000313" key="21">
    <source>
        <dbReference type="EMBL" id="MBC2310212.1"/>
    </source>
</evidence>
<dbReference type="Proteomes" id="UP000546244">
    <property type="component" value="Unassembled WGS sequence"/>
</dbReference>
<accession>A0A099W8M9</accession>
<evidence type="ECO:0000313" key="9">
    <source>
        <dbReference type="EMBL" id="MBC1564545.1"/>
    </source>
</evidence>
<organism evidence="3 23">
    <name type="scientific">Listeria booriae</name>
    <dbReference type="NCBI Taxonomy" id="1552123"/>
    <lineage>
        <taxon>Bacteria</taxon>
        <taxon>Bacillati</taxon>
        <taxon>Bacillota</taxon>
        <taxon>Bacilli</taxon>
        <taxon>Bacillales</taxon>
        <taxon>Listeriaceae</taxon>
        <taxon>Listeria</taxon>
    </lineage>
</organism>
<dbReference type="SMART" id="SM00867">
    <property type="entry name" value="YceI"/>
    <property type="match status" value="1"/>
</dbReference>
<dbReference type="Pfam" id="PF04264">
    <property type="entry name" value="YceI"/>
    <property type="match status" value="1"/>
</dbReference>